<evidence type="ECO:0000313" key="2">
    <source>
        <dbReference type="Proteomes" id="UP000658980"/>
    </source>
</evidence>
<comment type="caution">
    <text evidence="1">The sequence shown here is derived from an EMBL/GenBank/DDBJ whole genome shotgun (WGS) entry which is preliminary data.</text>
</comment>
<gene>
    <name evidence="1" type="ORF">H9630_08390</name>
</gene>
<accession>A0ABR8WCT3</accession>
<name>A0ABR8WCT3_9BACL</name>
<evidence type="ECO:0000313" key="1">
    <source>
        <dbReference type="EMBL" id="MBD8014843.1"/>
    </source>
</evidence>
<proteinExistence type="predicted"/>
<sequence length="214" mass="25028">MEKLDLFQVHLRPNATGFMTLSEGMENRSLELIAKVRQESGAPTEAVATSVFMRRFGFFMSAQLYLLAHQQVWAGPLDEIHLTDAEYGIAFELDGKWMRQRQEGDLEMVLKEYGWPVVEQFRKIGPVSKLILWENIWGYVIWMYGMEDSAQAQQDLQDLLADSFWQPEMRKSHFKQFLDGHSLEQSQAEYKRVTCCLYKELPETDKCPYCPLRK</sequence>
<reference evidence="1 2" key="1">
    <citation type="submission" date="2020-08" db="EMBL/GenBank/DDBJ databases">
        <title>A Genomic Blueprint of the Chicken Gut Microbiome.</title>
        <authorList>
            <person name="Gilroy R."/>
            <person name="Ravi A."/>
            <person name="Getino M."/>
            <person name="Pursley I."/>
            <person name="Horton D.L."/>
            <person name="Alikhan N.-F."/>
            <person name="Baker D."/>
            <person name="Gharbi K."/>
            <person name="Hall N."/>
            <person name="Watson M."/>
            <person name="Adriaenssens E.M."/>
            <person name="Foster-Nyarko E."/>
            <person name="Jarju S."/>
            <person name="Secka A."/>
            <person name="Antonio M."/>
            <person name="Oren A."/>
            <person name="Chaudhuri R."/>
            <person name="La Ragione R.M."/>
            <person name="Hildebrand F."/>
            <person name="Pallen M.J."/>
        </authorList>
    </citation>
    <scope>NUCLEOTIDE SEQUENCE [LARGE SCALE GENOMIC DNA]</scope>
    <source>
        <strain evidence="1 2">Sa1BUA13</strain>
    </source>
</reference>
<organism evidence="1 2">
    <name type="scientific">Planococcus wigleyi</name>
    <dbReference type="NCBI Taxonomy" id="2762216"/>
    <lineage>
        <taxon>Bacteria</taxon>
        <taxon>Bacillati</taxon>
        <taxon>Bacillota</taxon>
        <taxon>Bacilli</taxon>
        <taxon>Bacillales</taxon>
        <taxon>Caryophanaceae</taxon>
        <taxon>Planococcus</taxon>
    </lineage>
</organism>
<protein>
    <recommendedName>
        <fullName evidence="3">Aerobactin siderophore biosynthesis IucA/IucC-like C-terminal domain-containing protein</fullName>
    </recommendedName>
</protein>
<dbReference type="Proteomes" id="UP000658980">
    <property type="component" value="Unassembled WGS sequence"/>
</dbReference>
<dbReference type="RefSeq" id="WP_191715038.1">
    <property type="nucleotide sequence ID" value="NZ_JACSPU010000002.1"/>
</dbReference>
<evidence type="ECO:0008006" key="3">
    <source>
        <dbReference type="Google" id="ProtNLM"/>
    </source>
</evidence>
<keyword evidence="2" id="KW-1185">Reference proteome</keyword>
<dbReference type="EMBL" id="JACSPU010000002">
    <property type="protein sequence ID" value="MBD8014843.1"/>
    <property type="molecule type" value="Genomic_DNA"/>
</dbReference>